<evidence type="ECO:0000256" key="3">
    <source>
        <dbReference type="ARBA" id="ARBA00022475"/>
    </source>
</evidence>
<feature type="transmembrane region" description="Helical" evidence="8">
    <location>
        <begin position="95"/>
        <end position="117"/>
    </location>
</feature>
<sequence length="281" mass="31147">MNKSAEPIEEQPPNSPKIIQPSVFWRIGENIPEQLRWKLMVLSIAIPVILWWTISTSGLVKPLFLPSPGQVLQAIYKLWVSGDLPKDIGASLFRVLSGFSLAAIVSIPLGTLMGTFASLRALLEPIIGIVRYMPAPAFIPLLILYFGLGEAPKILLIFIGTLFFNTLMVMDAVKFVPKELIETSYTLGGERKQVFWQVIFPYITPSIIDAARVNMAASWNLVIVAELVAATEGLGRRISVAQRFLRTDEIFAGLIVIGLIGLTIDLLFRLALRLSCRWATN</sequence>
<accession>A0A6H1U4F8</accession>
<evidence type="ECO:0000256" key="4">
    <source>
        <dbReference type="ARBA" id="ARBA00022692"/>
    </source>
</evidence>
<evidence type="ECO:0000313" key="10">
    <source>
        <dbReference type="EMBL" id="QIZ73721.1"/>
    </source>
</evidence>
<keyword evidence="3" id="KW-1003">Cell membrane</keyword>
<evidence type="ECO:0000256" key="8">
    <source>
        <dbReference type="RuleBase" id="RU363032"/>
    </source>
</evidence>
<dbReference type="EMBL" id="CP051167">
    <property type="protein sequence ID" value="QIZ73721.1"/>
    <property type="molecule type" value="Genomic_DNA"/>
</dbReference>
<name>A0A6H1U4F8_9CYAN</name>
<comment type="subcellular location">
    <subcellularLocation>
        <location evidence="1">Cell inner membrane</location>
        <topology evidence="1">Multi-pass membrane protein</topology>
    </subcellularLocation>
    <subcellularLocation>
        <location evidence="8">Cell membrane</location>
        <topology evidence="8">Multi-pass membrane protein</topology>
    </subcellularLocation>
</comment>
<keyword evidence="5 8" id="KW-1133">Transmembrane helix</keyword>
<evidence type="ECO:0000259" key="9">
    <source>
        <dbReference type="PROSITE" id="PS50928"/>
    </source>
</evidence>
<evidence type="ECO:0000256" key="7">
    <source>
        <dbReference type="ARBA" id="ARBA00023136"/>
    </source>
</evidence>
<evidence type="ECO:0000256" key="1">
    <source>
        <dbReference type="ARBA" id="ARBA00004429"/>
    </source>
</evidence>
<protein>
    <submittedName>
        <fullName evidence="10">ABC transporter permease</fullName>
    </submittedName>
</protein>
<gene>
    <name evidence="10" type="ORF">HCG48_12475</name>
</gene>
<dbReference type="GO" id="GO:0005886">
    <property type="term" value="C:plasma membrane"/>
    <property type="evidence" value="ECO:0007669"/>
    <property type="project" value="UniProtKB-SubCell"/>
</dbReference>
<evidence type="ECO:0000256" key="5">
    <source>
        <dbReference type="ARBA" id="ARBA00022989"/>
    </source>
</evidence>
<dbReference type="Proteomes" id="UP000500857">
    <property type="component" value="Chromosome"/>
</dbReference>
<dbReference type="GO" id="GO:0042918">
    <property type="term" value="P:alkanesulfonate transmembrane transport"/>
    <property type="evidence" value="ECO:0007669"/>
    <property type="project" value="UniProtKB-ARBA"/>
</dbReference>
<evidence type="ECO:0000256" key="2">
    <source>
        <dbReference type="ARBA" id="ARBA00022448"/>
    </source>
</evidence>
<dbReference type="PANTHER" id="PTHR30151">
    <property type="entry name" value="ALKANE SULFONATE ABC TRANSPORTER-RELATED, MEMBRANE SUBUNIT"/>
    <property type="match status" value="1"/>
</dbReference>
<feature type="domain" description="ABC transmembrane type-1" evidence="9">
    <location>
        <begin position="88"/>
        <end position="268"/>
    </location>
</feature>
<keyword evidence="2 8" id="KW-0813">Transport</keyword>
<keyword evidence="7 8" id="KW-0472">Membrane</keyword>
<evidence type="ECO:0000256" key="6">
    <source>
        <dbReference type="ARBA" id="ARBA00023065"/>
    </source>
</evidence>
<dbReference type="Gene3D" id="1.10.3720.10">
    <property type="entry name" value="MetI-like"/>
    <property type="match status" value="1"/>
</dbReference>
<feature type="transmembrane region" description="Helical" evidence="8">
    <location>
        <begin position="129"/>
        <end position="148"/>
    </location>
</feature>
<dbReference type="FunFam" id="1.10.3720.10:FF:000003">
    <property type="entry name" value="Aliphatic sulfonate ABC transporter permease"/>
    <property type="match status" value="1"/>
</dbReference>
<keyword evidence="6" id="KW-0406">Ion transport</keyword>
<keyword evidence="11" id="KW-1185">Reference proteome</keyword>
<dbReference type="InterPro" id="IPR035906">
    <property type="entry name" value="MetI-like_sf"/>
</dbReference>
<organism evidence="10 11">
    <name type="scientific">Oxynema aestuarii AP17</name>
    <dbReference type="NCBI Taxonomy" id="2064643"/>
    <lineage>
        <taxon>Bacteria</taxon>
        <taxon>Bacillati</taxon>
        <taxon>Cyanobacteriota</taxon>
        <taxon>Cyanophyceae</taxon>
        <taxon>Oscillatoriophycideae</taxon>
        <taxon>Oscillatoriales</taxon>
        <taxon>Oscillatoriaceae</taxon>
        <taxon>Oxynema</taxon>
        <taxon>Oxynema aestuarii</taxon>
    </lineage>
</organism>
<reference evidence="10 11" key="1">
    <citation type="submission" date="2020-04" db="EMBL/GenBank/DDBJ databases">
        <authorList>
            <person name="Basu S."/>
            <person name="Maruthanayagam V."/>
            <person name="Chakraborty S."/>
            <person name="Pramanik A."/>
            <person name="Mukherjee J."/>
            <person name="Brink B."/>
        </authorList>
    </citation>
    <scope>NUCLEOTIDE SEQUENCE [LARGE SCALE GENOMIC DNA]</scope>
    <source>
        <strain evidence="10 11">AP17</strain>
    </source>
</reference>
<dbReference type="InterPro" id="IPR000515">
    <property type="entry name" value="MetI-like"/>
</dbReference>
<dbReference type="PANTHER" id="PTHR30151:SF0">
    <property type="entry name" value="ABC TRANSPORTER PERMEASE PROTEIN MJ0413-RELATED"/>
    <property type="match status" value="1"/>
</dbReference>
<keyword evidence="4 8" id="KW-0812">Transmembrane</keyword>
<dbReference type="GO" id="GO:0006811">
    <property type="term" value="P:monoatomic ion transport"/>
    <property type="evidence" value="ECO:0007669"/>
    <property type="project" value="UniProtKB-KW"/>
</dbReference>
<feature type="transmembrane region" description="Helical" evidence="8">
    <location>
        <begin position="250"/>
        <end position="272"/>
    </location>
</feature>
<dbReference type="RefSeq" id="WP_168571865.1">
    <property type="nucleotide sequence ID" value="NZ_CP051167.1"/>
</dbReference>
<proteinExistence type="inferred from homology"/>
<dbReference type="SUPFAM" id="SSF161098">
    <property type="entry name" value="MetI-like"/>
    <property type="match status" value="1"/>
</dbReference>
<dbReference type="AlphaFoldDB" id="A0A6H1U4F8"/>
<comment type="similarity">
    <text evidence="8">Belongs to the binding-protein-dependent transport system permease family.</text>
</comment>
<dbReference type="Pfam" id="PF00528">
    <property type="entry name" value="BPD_transp_1"/>
    <property type="match status" value="1"/>
</dbReference>
<feature type="transmembrane region" description="Helical" evidence="8">
    <location>
        <begin position="154"/>
        <end position="173"/>
    </location>
</feature>
<dbReference type="KEGG" id="oxy:HCG48_12475"/>
<evidence type="ECO:0000313" key="11">
    <source>
        <dbReference type="Proteomes" id="UP000500857"/>
    </source>
</evidence>
<dbReference type="CDD" id="cd06261">
    <property type="entry name" value="TM_PBP2"/>
    <property type="match status" value="1"/>
</dbReference>
<dbReference type="PROSITE" id="PS50928">
    <property type="entry name" value="ABC_TM1"/>
    <property type="match status" value="1"/>
</dbReference>